<evidence type="ECO:0000313" key="9">
    <source>
        <dbReference type="EMBL" id="SHG24656.1"/>
    </source>
</evidence>
<sequence>MTNRREFSRAVCAALIGYPLAAWAGLAPAGAGLDDNLAKELARLEAESGGRLGVAVLDTSTGAMAGHRADQPFPMCSTFKVLAVAAILRRVDAQGEKLERRIGFTKADLVSYSPVTERHLGGDGMSLAELCEAAITRSDNTAANLLLANIGGPANLTAFVRTLGDQVTRLDRIEPELNEATPGDPRDTTTPNAMLSNLQKLVLGEVLSSASRDRLTAWMIGNKTGDARLRAGLPAGWRVGDKTGSGARGTANDVAVIWPAERAPVIVAVYLTGASGSNDQQNATIAAVARAVSAAVIR</sequence>
<dbReference type="GO" id="GO:0030655">
    <property type="term" value="P:beta-lactam antibiotic catabolic process"/>
    <property type="evidence" value="ECO:0007669"/>
    <property type="project" value="InterPro"/>
</dbReference>
<dbReference type="SUPFAM" id="SSF56601">
    <property type="entry name" value="beta-lactamase/transpeptidase-like"/>
    <property type="match status" value="1"/>
</dbReference>
<feature type="chain" id="PRO_5013336442" description="Beta-lactamase" evidence="7">
    <location>
        <begin position="25"/>
        <end position="298"/>
    </location>
</feature>
<dbReference type="Pfam" id="PF13354">
    <property type="entry name" value="Beta-lactamase2"/>
    <property type="match status" value="1"/>
</dbReference>
<evidence type="ECO:0000256" key="6">
    <source>
        <dbReference type="RuleBase" id="RU361140"/>
    </source>
</evidence>
<evidence type="ECO:0000256" key="4">
    <source>
        <dbReference type="ARBA" id="ARBA00022801"/>
    </source>
</evidence>
<name>A0A1M5I8Q3_9BRAD</name>
<feature type="signal peptide" evidence="7">
    <location>
        <begin position="1"/>
        <end position="24"/>
    </location>
</feature>
<accession>A0A1M5I8Q3</accession>
<gene>
    <name evidence="9" type="ORF">SAMN05444169_1379</name>
</gene>
<organism evidence="9 10">
    <name type="scientific">Bradyrhizobium erythrophlei</name>
    <dbReference type="NCBI Taxonomy" id="1437360"/>
    <lineage>
        <taxon>Bacteria</taxon>
        <taxon>Pseudomonadati</taxon>
        <taxon>Pseudomonadota</taxon>
        <taxon>Alphaproteobacteria</taxon>
        <taxon>Hyphomicrobiales</taxon>
        <taxon>Nitrobacteraceae</taxon>
        <taxon>Bradyrhizobium</taxon>
    </lineage>
</organism>
<keyword evidence="5 6" id="KW-0046">Antibiotic resistance</keyword>
<evidence type="ECO:0000256" key="2">
    <source>
        <dbReference type="ARBA" id="ARBA00009009"/>
    </source>
</evidence>
<comment type="catalytic activity">
    <reaction evidence="1 6">
        <text>a beta-lactam + H2O = a substituted beta-amino acid</text>
        <dbReference type="Rhea" id="RHEA:20401"/>
        <dbReference type="ChEBI" id="CHEBI:15377"/>
        <dbReference type="ChEBI" id="CHEBI:35627"/>
        <dbReference type="ChEBI" id="CHEBI:140347"/>
        <dbReference type="EC" id="3.5.2.6"/>
    </reaction>
</comment>
<dbReference type="PANTHER" id="PTHR35333">
    <property type="entry name" value="BETA-LACTAMASE"/>
    <property type="match status" value="1"/>
</dbReference>
<reference evidence="9 10" key="1">
    <citation type="submission" date="2016-11" db="EMBL/GenBank/DDBJ databases">
        <authorList>
            <person name="Jaros S."/>
            <person name="Januszkiewicz K."/>
            <person name="Wedrychowicz H."/>
        </authorList>
    </citation>
    <scope>NUCLEOTIDE SEQUENCE [LARGE SCALE GENOMIC DNA]</scope>
    <source>
        <strain evidence="9 10">GAS242</strain>
    </source>
</reference>
<evidence type="ECO:0000256" key="7">
    <source>
        <dbReference type="SAM" id="SignalP"/>
    </source>
</evidence>
<dbReference type="PROSITE" id="PS51318">
    <property type="entry name" value="TAT"/>
    <property type="match status" value="1"/>
</dbReference>
<dbReference type="GO" id="GO:0046677">
    <property type="term" value="P:response to antibiotic"/>
    <property type="evidence" value="ECO:0007669"/>
    <property type="project" value="UniProtKB-UniRule"/>
</dbReference>
<dbReference type="InterPro" id="IPR000871">
    <property type="entry name" value="Beta-lactam_class-A"/>
</dbReference>
<keyword evidence="7" id="KW-0732">Signal</keyword>
<dbReference type="PANTHER" id="PTHR35333:SF3">
    <property type="entry name" value="BETA-LACTAMASE-TYPE TRANSPEPTIDASE FOLD CONTAINING PROTEIN"/>
    <property type="match status" value="1"/>
</dbReference>
<evidence type="ECO:0000256" key="1">
    <source>
        <dbReference type="ARBA" id="ARBA00001526"/>
    </source>
</evidence>
<proteinExistence type="inferred from homology"/>
<dbReference type="RefSeq" id="WP_079565313.1">
    <property type="nucleotide sequence ID" value="NZ_LT670818.1"/>
</dbReference>
<dbReference type="GO" id="GO:0008800">
    <property type="term" value="F:beta-lactamase activity"/>
    <property type="evidence" value="ECO:0007669"/>
    <property type="project" value="UniProtKB-UniRule"/>
</dbReference>
<dbReference type="InterPro" id="IPR012338">
    <property type="entry name" value="Beta-lactam/transpept-like"/>
</dbReference>
<dbReference type="Proteomes" id="UP000190675">
    <property type="component" value="Chromosome I"/>
</dbReference>
<dbReference type="AlphaFoldDB" id="A0A1M5I8Q3"/>
<keyword evidence="4 6" id="KW-0378">Hydrolase</keyword>
<evidence type="ECO:0000259" key="8">
    <source>
        <dbReference type="Pfam" id="PF13354"/>
    </source>
</evidence>
<dbReference type="PROSITE" id="PS00146">
    <property type="entry name" value="BETA_LACTAMASE_A"/>
    <property type="match status" value="1"/>
</dbReference>
<dbReference type="PRINTS" id="PR00118">
    <property type="entry name" value="BLACTAMASEA"/>
</dbReference>
<dbReference type="NCBIfam" id="NF033103">
    <property type="entry name" value="bla_class_A"/>
    <property type="match status" value="1"/>
</dbReference>
<dbReference type="InterPro" id="IPR006311">
    <property type="entry name" value="TAT_signal"/>
</dbReference>
<dbReference type="EMBL" id="LT670818">
    <property type="protein sequence ID" value="SHG24656.1"/>
    <property type="molecule type" value="Genomic_DNA"/>
</dbReference>
<feature type="domain" description="Beta-lactamase class A catalytic" evidence="8">
    <location>
        <begin position="53"/>
        <end position="270"/>
    </location>
</feature>
<dbReference type="OrthoDB" id="9784149at2"/>
<comment type="similarity">
    <text evidence="2 6">Belongs to the class-A beta-lactamase family.</text>
</comment>
<dbReference type="EC" id="3.5.2.6" evidence="3 6"/>
<evidence type="ECO:0000256" key="3">
    <source>
        <dbReference type="ARBA" id="ARBA00012865"/>
    </source>
</evidence>
<dbReference type="Gene3D" id="3.40.710.10">
    <property type="entry name" value="DD-peptidase/beta-lactamase superfamily"/>
    <property type="match status" value="1"/>
</dbReference>
<dbReference type="InterPro" id="IPR045155">
    <property type="entry name" value="Beta-lactam_cat"/>
</dbReference>
<evidence type="ECO:0000256" key="5">
    <source>
        <dbReference type="ARBA" id="ARBA00023251"/>
    </source>
</evidence>
<evidence type="ECO:0000313" key="10">
    <source>
        <dbReference type="Proteomes" id="UP000190675"/>
    </source>
</evidence>
<protein>
    <recommendedName>
        <fullName evidence="3 6">Beta-lactamase</fullName>
        <ecNumber evidence="3 6">3.5.2.6</ecNumber>
    </recommendedName>
</protein>
<dbReference type="InterPro" id="IPR023650">
    <property type="entry name" value="Beta-lactam_class-A_AS"/>
</dbReference>